<keyword evidence="2" id="KW-0408">Iron</keyword>
<evidence type="ECO:0000256" key="2">
    <source>
        <dbReference type="ARBA" id="ARBA00023004"/>
    </source>
</evidence>
<dbReference type="SUPFAM" id="SSF52833">
    <property type="entry name" value="Thioredoxin-like"/>
    <property type="match status" value="1"/>
</dbReference>
<proteinExistence type="predicted"/>
<reference evidence="5" key="1">
    <citation type="journal article" date="2019" name="Int. J. Syst. Evol. Microbiol.">
        <title>The Global Catalogue of Microorganisms (GCM) 10K type strain sequencing project: providing services to taxonomists for standard genome sequencing and annotation.</title>
        <authorList>
            <consortium name="The Broad Institute Genomics Platform"/>
            <consortium name="The Broad Institute Genome Sequencing Center for Infectious Disease"/>
            <person name="Wu L."/>
            <person name="Ma J."/>
        </authorList>
    </citation>
    <scope>NUCLEOTIDE SEQUENCE [LARGE SCALE GENOMIC DNA]</scope>
    <source>
        <strain evidence="5">KCTC 42984</strain>
    </source>
</reference>
<dbReference type="Gene3D" id="3.40.30.10">
    <property type="entry name" value="Glutaredoxin"/>
    <property type="match status" value="1"/>
</dbReference>
<comment type="caution">
    <text evidence="4">The sequence shown here is derived from an EMBL/GenBank/DDBJ whole genome shotgun (WGS) entry which is preliminary data.</text>
</comment>
<keyword evidence="1" id="KW-0479">Metal-binding</keyword>
<name>A0ABV7IRY8_9SPHN</name>
<dbReference type="InterPro" id="IPR036249">
    <property type="entry name" value="Thioredoxin-like_sf"/>
</dbReference>
<keyword evidence="5" id="KW-1185">Reference proteome</keyword>
<keyword evidence="3" id="KW-0411">Iron-sulfur</keyword>
<accession>A0ABV7IRY8</accession>
<protein>
    <submittedName>
        <fullName evidence="4">NAD(P)H-dependent oxidoreductase subunit E</fullName>
    </submittedName>
</protein>
<dbReference type="PANTHER" id="PTHR43342:SF2">
    <property type="entry name" value="POTENTIAL NAD-REDUCING HYDROGENASE SUBUNIT"/>
    <property type="match status" value="1"/>
</dbReference>
<evidence type="ECO:0000256" key="3">
    <source>
        <dbReference type="ARBA" id="ARBA00023014"/>
    </source>
</evidence>
<dbReference type="InterPro" id="IPR041921">
    <property type="entry name" value="NuoE_N"/>
</dbReference>
<dbReference type="Proteomes" id="UP001595604">
    <property type="component" value="Unassembled WGS sequence"/>
</dbReference>
<organism evidence="4 5">
    <name type="scientific">Novosphingobium bradum</name>
    <dbReference type="NCBI Taxonomy" id="1737444"/>
    <lineage>
        <taxon>Bacteria</taxon>
        <taxon>Pseudomonadati</taxon>
        <taxon>Pseudomonadota</taxon>
        <taxon>Alphaproteobacteria</taxon>
        <taxon>Sphingomonadales</taxon>
        <taxon>Sphingomonadaceae</taxon>
        <taxon>Novosphingobium</taxon>
    </lineage>
</organism>
<dbReference type="PANTHER" id="PTHR43342">
    <property type="entry name" value="NADH-QUINONE OXIDOREDUCTASE, E SUBUNIT"/>
    <property type="match status" value="1"/>
</dbReference>
<sequence length="141" mass="14936">MNEPDLALIIARHLASEGALLPILHDVQEAFGCVSPEAERAIAEALNLSRAEVRGTVSFYHDFTSAPDPRPHVQLCRAEACQARGVEALVAAAQAAAGDRVRLSTVYCLGLCSAGPAARVGNTVHARLDEAALVRLIEDAR</sequence>
<gene>
    <name evidence="4" type="ORF">ACFOD9_14385</name>
</gene>
<dbReference type="Gene3D" id="1.10.10.1590">
    <property type="entry name" value="NADH-quinone oxidoreductase subunit E"/>
    <property type="match status" value="1"/>
</dbReference>
<dbReference type="InterPro" id="IPR028431">
    <property type="entry name" value="NADP_DH_HndA-like"/>
</dbReference>
<dbReference type="RefSeq" id="WP_379510821.1">
    <property type="nucleotide sequence ID" value="NZ_JBHRTQ010000014.1"/>
</dbReference>
<dbReference type="EMBL" id="JBHRTQ010000014">
    <property type="protein sequence ID" value="MFC3175443.1"/>
    <property type="molecule type" value="Genomic_DNA"/>
</dbReference>
<evidence type="ECO:0000313" key="4">
    <source>
        <dbReference type="EMBL" id="MFC3175443.1"/>
    </source>
</evidence>
<evidence type="ECO:0000313" key="5">
    <source>
        <dbReference type="Proteomes" id="UP001595604"/>
    </source>
</evidence>
<evidence type="ECO:0000256" key="1">
    <source>
        <dbReference type="ARBA" id="ARBA00022723"/>
    </source>
</evidence>
<dbReference type="Pfam" id="PF01257">
    <property type="entry name" value="2Fe-2S_thioredx"/>
    <property type="match status" value="1"/>
</dbReference>